<evidence type="ECO:0000313" key="3">
    <source>
        <dbReference type="Proteomes" id="UP001215598"/>
    </source>
</evidence>
<gene>
    <name evidence="2" type="ORF">B0H16DRAFT_1476397</name>
</gene>
<evidence type="ECO:0000313" key="2">
    <source>
        <dbReference type="EMBL" id="KAJ7717051.1"/>
    </source>
</evidence>
<organism evidence="2 3">
    <name type="scientific">Mycena metata</name>
    <dbReference type="NCBI Taxonomy" id="1033252"/>
    <lineage>
        <taxon>Eukaryota</taxon>
        <taxon>Fungi</taxon>
        <taxon>Dikarya</taxon>
        <taxon>Basidiomycota</taxon>
        <taxon>Agaricomycotina</taxon>
        <taxon>Agaricomycetes</taxon>
        <taxon>Agaricomycetidae</taxon>
        <taxon>Agaricales</taxon>
        <taxon>Marasmiineae</taxon>
        <taxon>Mycenaceae</taxon>
        <taxon>Mycena</taxon>
    </lineage>
</organism>
<protein>
    <submittedName>
        <fullName evidence="2">Uncharacterized protein</fullName>
    </submittedName>
</protein>
<dbReference type="Proteomes" id="UP001215598">
    <property type="component" value="Unassembled WGS sequence"/>
</dbReference>
<reference evidence="2" key="1">
    <citation type="submission" date="2023-03" db="EMBL/GenBank/DDBJ databases">
        <title>Massive genome expansion in bonnet fungi (Mycena s.s.) driven by repeated elements and novel gene families across ecological guilds.</title>
        <authorList>
            <consortium name="Lawrence Berkeley National Laboratory"/>
            <person name="Harder C.B."/>
            <person name="Miyauchi S."/>
            <person name="Viragh M."/>
            <person name="Kuo A."/>
            <person name="Thoen E."/>
            <person name="Andreopoulos B."/>
            <person name="Lu D."/>
            <person name="Skrede I."/>
            <person name="Drula E."/>
            <person name="Henrissat B."/>
            <person name="Morin E."/>
            <person name="Kohler A."/>
            <person name="Barry K."/>
            <person name="LaButti K."/>
            <person name="Morin E."/>
            <person name="Salamov A."/>
            <person name="Lipzen A."/>
            <person name="Mereny Z."/>
            <person name="Hegedus B."/>
            <person name="Baldrian P."/>
            <person name="Stursova M."/>
            <person name="Weitz H."/>
            <person name="Taylor A."/>
            <person name="Grigoriev I.V."/>
            <person name="Nagy L.G."/>
            <person name="Martin F."/>
            <person name="Kauserud H."/>
        </authorList>
    </citation>
    <scope>NUCLEOTIDE SEQUENCE</scope>
    <source>
        <strain evidence="2">CBHHK182m</strain>
    </source>
</reference>
<proteinExistence type="predicted"/>
<name>A0AAD7HC08_9AGAR</name>
<comment type="caution">
    <text evidence="2">The sequence shown here is derived from an EMBL/GenBank/DDBJ whole genome shotgun (WGS) entry which is preliminary data.</text>
</comment>
<dbReference type="AlphaFoldDB" id="A0AAD7HC08"/>
<feature type="compositionally biased region" description="Polar residues" evidence="1">
    <location>
        <begin position="435"/>
        <end position="446"/>
    </location>
</feature>
<sequence length="497" mass="54969">MPLRANTNLFKDYEVHSYEYEAGGRGKTQWCDNRRRAVSQQRRAAMTNTARGGGGGAVYLHHPRIARAFARFVFHHFCLVEAALQCGWIQADAERIRRTSIFAVHATHMDAATIIGAHKQVKGEDKTKSVCTKIASKRPEISQNHSEEAERRWKEVKKEEVNVAIHAHKEYVCTSCHKQLARAREQIHVVVEILNVETDDNVDKADSEYVELEGVCVGKESLGSAGSPTYQLCQIPTSRPSVMIQGITPAFPLARCIVYFGKTPEPGVMVGVLRVWNPRCRGRHWSSARVDCDESTYLSTHPIFELWARAVPPGLSEPRIINGGQYAGVKFHEYASPYIDLGAAPTIPRTEWWRKERRIKEKFKSVYPDSHPDRLNSSPAFLCALHYLIACLACAHGVFALRSALHLAAEKVTRELEKAAAAPLLACTRSTVSAPLSGQQNTSARSASLKVGGSRGTPQDGPTRQVGGGGADTTVWGWGPDNTWVGPGWGPPRRRHG</sequence>
<evidence type="ECO:0000256" key="1">
    <source>
        <dbReference type="SAM" id="MobiDB-lite"/>
    </source>
</evidence>
<accession>A0AAD7HC08</accession>
<keyword evidence="3" id="KW-1185">Reference proteome</keyword>
<dbReference type="EMBL" id="JARKIB010000283">
    <property type="protein sequence ID" value="KAJ7717051.1"/>
    <property type="molecule type" value="Genomic_DNA"/>
</dbReference>
<feature type="region of interest" description="Disordered" evidence="1">
    <location>
        <begin position="435"/>
        <end position="497"/>
    </location>
</feature>